<evidence type="ECO:0000256" key="1">
    <source>
        <dbReference type="ARBA" id="ARBA00000707"/>
    </source>
</evidence>
<feature type="region of interest" description="Disordered" evidence="8">
    <location>
        <begin position="516"/>
        <end position="611"/>
    </location>
</feature>
<dbReference type="PROSITE" id="PS00972">
    <property type="entry name" value="USP_1"/>
    <property type="match status" value="1"/>
</dbReference>
<dbReference type="InterPro" id="IPR028889">
    <property type="entry name" value="USP"/>
</dbReference>
<keyword evidence="4 7" id="KW-0833">Ubl conjugation pathway</keyword>
<evidence type="ECO:0000313" key="11">
    <source>
        <dbReference type="Proteomes" id="UP001295423"/>
    </source>
</evidence>
<dbReference type="InterPro" id="IPR050164">
    <property type="entry name" value="Peptidase_C19"/>
</dbReference>
<feature type="region of interest" description="Disordered" evidence="8">
    <location>
        <begin position="78"/>
        <end position="97"/>
    </location>
</feature>
<dbReference type="GO" id="GO:0005829">
    <property type="term" value="C:cytosol"/>
    <property type="evidence" value="ECO:0007669"/>
    <property type="project" value="TreeGrafter"/>
</dbReference>
<dbReference type="PANTHER" id="PTHR24006:SF758">
    <property type="entry name" value="UBIQUITIN CARBOXYL-TERMINAL HYDROLASE 36"/>
    <property type="match status" value="1"/>
</dbReference>
<dbReference type="SUPFAM" id="SSF54001">
    <property type="entry name" value="Cysteine proteinases"/>
    <property type="match status" value="1"/>
</dbReference>
<evidence type="ECO:0000256" key="3">
    <source>
        <dbReference type="ARBA" id="ARBA00022670"/>
    </source>
</evidence>
<organism evidence="10 11">
    <name type="scientific">Cylindrotheca closterium</name>
    <dbReference type="NCBI Taxonomy" id="2856"/>
    <lineage>
        <taxon>Eukaryota</taxon>
        <taxon>Sar</taxon>
        <taxon>Stramenopiles</taxon>
        <taxon>Ochrophyta</taxon>
        <taxon>Bacillariophyta</taxon>
        <taxon>Bacillariophyceae</taxon>
        <taxon>Bacillariophycidae</taxon>
        <taxon>Bacillariales</taxon>
        <taxon>Bacillariaceae</taxon>
        <taxon>Cylindrotheca</taxon>
    </lineage>
</organism>
<evidence type="ECO:0000256" key="8">
    <source>
        <dbReference type="SAM" id="MobiDB-lite"/>
    </source>
</evidence>
<feature type="compositionally biased region" description="Polar residues" evidence="8">
    <location>
        <begin position="539"/>
        <end position="559"/>
    </location>
</feature>
<keyword evidence="5 7" id="KW-0378">Hydrolase</keyword>
<evidence type="ECO:0000256" key="4">
    <source>
        <dbReference type="ARBA" id="ARBA00022786"/>
    </source>
</evidence>
<evidence type="ECO:0000256" key="6">
    <source>
        <dbReference type="ARBA" id="ARBA00022807"/>
    </source>
</evidence>
<dbReference type="GO" id="GO:0004843">
    <property type="term" value="F:cysteine-type deubiquitinase activity"/>
    <property type="evidence" value="ECO:0007669"/>
    <property type="project" value="UniProtKB-UniRule"/>
</dbReference>
<comment type="similarity">
    <text evidence="2 7">Belongs to the peptidase C19 family.</text>
</comment>
<dbReference type="InterPro" id="IPR001394">
    <property type="entry name" value="Peptidase_C19_UCH"/>
</dbReference>
<feature type="compositionally biased region" description="Basic residues" evidence="8">
    <location>
        <begin position="434"/>
        <end position="445"/>
    </location>
</feature>
<dbReference type="PANTHER" id="PTHR24006">
    <property type="entry name" value="UBIQUITIN CARBOXYL-TERMINAL HYDROLASE"/>
    <property type="match status" value="1"/>
</dbReference>
<evidence type="ECO:0000256" key="5">
    <source>
        <dbReference type="ARBA" id="ARBA00022801"/>
    </source>
</evidence>
<dbReference type="Proteomes" id="UP001295423">
    <property type="component" value="Unassembled WGS sequence"/>
</dbReference>
<gene>
    <name evidence="10" type="ORF">CYCCA115_LOCUS13274</name>
</gene>
<keyword evidence="3 7" id="KW-0645">Protease</keyword>
<dbReference type="PROSITE" id="PS50235">
    <property type="entry name" value="USP_3"/>
    <property type="match status" value="1"/>
</dbReference>
<dbReference type="InterPro" id="IPR038765">
    <property type="entry name" value="Papain-like_cys_pep_sf"/>
</dbReference>
<dbReference type="GO" id="GO:0005634">
    <property type="term" value="C:nucleus"/>
    <property type="evidence" value="ECO:0007669"/>
    <property type="project" value="TreeGrafter"/>
</dbReference>
<comment type="caution">
    <text evidence="10">The sequence shown here is derived from an EMBL/GenBank/DDBJ whole genome shotgun (WGS) entry which is preliminary data.</text>
</comment>
<protein>
    <recommendedName>
        <fullName evidence="7">Ubiquitin carboxyl-terminal hydrolase</fullName>
        <ecNumber evidence="7">3.4.19.12</ecNumber>
    </recommendedName>
</protein>
<comment type="catalytic activity">
    <reaction evidence="1 7">
        <text>Thiol-dependent hydrolysis of ester, thioester, amide, peptide and isopeptide bonds formed by the C-terminal Gly of ubiquitin (a 76-residue protein attached to proteins as an intracellular targeting signal).</text>
        <dbReference type="EC" id="3.4.19.12"/>
    </reaction>
</comment>
<dbReference type="EMBL" id="CAKOGP040001792">
    <property type="protein sequence ID" value="CAJ1951860.1"/>
    <property type="molecule type" value="Genomic_DNA"/>
</dbReference>
<proteinExistence type="inferred from homology"/>
<keyword evidence="11" id="KW-1185">Reference proteome</keyword>
<feature type="region of interest" description="Disordered" evidence="8">
    <location>
        <begin position="432"/>
        <end position="455"/>
    </location>
</feature>
<dbReference type="EC" id="3.4.19.12" evidence="7"/>
<evidence type="ECO:0000256" key="7">
    <source>
        <dbReference type="RuleBase" id="RU366025"/>
    </source>
</evidence>
<dbReference type="Pfam" id="PF00443">
    <property type="entry name" value="UCH"/>
    <property type="match status" value="1"/>
</dbReference>
<dbReference type="GO" id="GO:0006508">
    <property type="term" value="P:proteolysis"/>
    <property type="evidence" value="ECO:0007669"/>
    <property type="project" value="UniProtKB-KW"/>
</dbReference>
<dbReference type="AlphaFoldDB" id="A0AAD2FSD1"/>
<accession>A0AAD2FSD1</accession>
<evidence type="ECO:0000259" key="9">
    <source>
        <dbReference type="PROSITE" id="PS50235"/>
    </source>
</evidence>
<evidence type="ECO:0000256" key="2">
    <source>
        <dbReference type="ARBA" id="ARBA00009085"/>
    </source>
</evidence>
<feature type="domain" description="USP" evidence="9">
    <location>
        <begin position="30"/>
        <end position="422"/>
    </location>
</feature>
<dbReference type="InterPro" id="IPR018200">
    <property type="entry name" value="USP_CS"/>
</dbReference>
<dbReference type="GO" id="GO:0016579">
    <property type="term" value="P:protein deubiquitination"/>
    <property type="evidence" value="ECO:0007669"/>
    <property type="project" value="InterPro"/>
</dbReference>
<sequence>MTDSSTVHSSSKLSISSMQQKLQVVEQYPRGLENVGNTCYANAALQCLLSTALTNALLDPKVVRIFRRYSSNPNLLAKGSGSVDSKEQEIDEEEDEITTVDQEKLDDFFLDEIVKSIQKEEIKPVSEKDIQAEKEREKKQMQENCDWLTSELTHLAQEYTIPDDSEMSVSTKHSSMFSSWFGPAESIHGTINPGRITRYPNRLSKCLLPYQQEDAHEFLRSLLSTLAMNGQNRQLSSLFDGLLESAVICQRCGNQSLTRDRYMDLSLDINDPDTSTLEDALYQFTKAESLEHDNAVFCMKCNVKRPVTKCLRLATAPSILVCHLKRFAINRFGQPLRLNKRITFPKRLEISDYMSQLNKATPPPYDLVGILVHQGQTCDSGHYLSYVKRLGQWYRCNDNVVTQVDEETALDQQAYILVYEVAEMKAKVCGTPTVKKKKRKSKSRRDRNSSSMGNSQDGVWSLLFSSDKHWEVLTEFCCAAESGFSEPKTTYVRHRTKRRNSASSADSTILQNDLQVIEIDRKKGGRSSTAPRQRDAFGGQSSSSRSNAVSPTRSDTYTPSSRGSSRSKKKSSRQQQSNLVVSKELPPLPNRGRRRRAKSNGAIRFKGGYNV</sequence>
<reference evidence="10" key="1">
    <citation type="submission" date="2023-08" db="EMBL/GenBank/DDBJ databases">
        <authorList>
            <person name="Audoor S."/>
            <person name="Bilcke G."/>
        </authorList>
    </citation>
    <scope>NUCLEOTIDE SEQUENCE</scope>
</reference>
<name>A0AAD2FSD1_9STRA</name>
<dbReference type="PROSITE" id="PS00973">
    <property type="entry name" value="USP_2"/>
    <property type="match status" value="1"/>
</dbReference>
<dbReference type="Gene3D" id="3.90.70.10">
    <property type="entry name" value="Cysteine proteinases"/>
    <property type="match status" value="1"/>
</dbReference>
<keyword evidence="6 7" id="KW-0788">Thiol protease</keyword>
<evidence type="ECO:0000313" key="10">
    <source>
        <dbReference type="EMBL" id="CAJ1951860.1"/>
    </source>
</evidence>